<accession>A0ABT6MWS4</accession>
<dbReference type="PANTHER" id="PTHR40590">
    <property type="entry name" value="CYTOPLASMIC PROTEIN-RELATED"/>
    <property type="match status" value="1"/>
</dbReference>
<dbReference type="RefSeq" id="WP_281042853.1">
    <property type="nucleotide sequence ID" value="NZ_JARYGZ010000001.1"/>
</dbReference>
<dbReference type="EMBL" id="JARYGZ010000001">
    <property type="protein sequence ID" value="MDH7637500.1"/>
    <property type="molecule type" value="Genomic_DNA"/>
</dbReference>
<proteinExistence type="predicted"/>
<dbReference type="CDD" id="cd14789">
    <property type="entry name" value="Tiki"/>
    <property type="match status" value="1"/>
</dbReference>
<dbReference type="InterPro" id="IPR002816">
    <property type="entry name" value="TraB/PrgY/GumN_fam"/>
</dbReference>
<dbReference type="Proteomes" id="UP001160625">
    <property type="component" value="Unassembled WGS sequence"/>
</dbReference>
<reference evidence="1" key="1">
    <citation type="submission" date="2023-04" db="EMBL/GenBank/DDBJ databases">
        <title>Sphingomonas sp. MAHUQ-71 isolated from rice field.</title>
        <authorList>
            <person name="Huq M.A."/>
        </authorList>
    </citation>
    <scope>NUCLEOTIDE SEQUENCE</scope>
    <source>
        <strain evidence="1">MAHUQ-71</strain>
    </source>
</reference>
<sequence>MATIRLDQDPTKSAAALFKMGTATGPIAPLADRIDPKYRGALAALEKKSSVPADTLNKLKTWAAGMVLFGATAQTLGVNSADGVEEHLKAQFRAQNKPIEGLETLEQQLGFFDTMPEPEQRQFLEGVVDQKSDDAADFGKMLGAWKEGDEKGIAKSFDKDMKKSQALRNVLIARRNAHWADAIVQRLNQPGTQLVAVGAGHLVGTDSVQAMLAKLGYQAVRVE</sequence>
<protein>
    <submittedName>
        <fullName evidence="1">TraB/GumN family protein</fullName>
    </submittedName>
</protein>
<evidence type="ECO:0000313" key="1">
    <source>
        <dbReference type="EMBL" id="MDH7637500.1"/>
    </source>
</evidence>
<organism evidence="1 2">
    <name type="scientific">Sphingomonas oryzagri</name>
    <dbReference type="NCBI Taxonomy" id="3042314"/>
    <lineage>
        <taxon>Bacteria</taxon>
        <taxon>Pseudomonadati</taxon>
        <taxon>Pseudomonadota</taxon>
        <taxon>Alphaproteobacteria</taxon>
        <taxon>Sphingomonadales</taxon>
        <taxon>Sphingomonadaceae</taxon>
        <taxon>Sphingomonas</taxon>
    </lineage>
</organism>
<comment type="caution">
    <text evidence="1">The sequence shown here is derived from an EMBL/GenBank/DDBJ whole genome shotgun (WGS) entry which is preliminary data.</text>
</comment>
<evidence type="ECO:0000313" key="2">
    <source>
        <dbReference type="Proteomes" id="UP001160625"/>
    </source>
</evidence>
<name>A0ABT6MWS4_9SPHN</name>
<dbReference type="PANTHER" id="PTHR40590:SF1">
    <property type="entry name" value="CYTOPLASMIC PROTEIN"/>
    <property type="match status" value="1"/>
</dbReference>
<dbReference type="Pfam" id="PF01963">
    <property type="entry name" value="TraB_PrgY_gumN"/>
    <property type="match status" value="1"/>
</dbReference>
<dbReference type="InterPro" id="IPR047111">
    <property type="entry name" value="YbaP-like"/>
</dbReference>
<gene>
    <name evidence="1" type="ORF">QGN17_02035</name>
</gene>
<keyword evidence="2" id="KW-1185">Reference proteome</keyword>